<reference evidence="2 3" key="1">
    <citation type="submission" date="2023-02" db="EMBL/GenBank/DDBJ databases">
        <title>Microbacterium betulae sp. nov., isolated from birch wood.</title>
        <authorList>
            <person name="Pasciak M."/>
            <person name="Pawlik K.J."/>
            <person name="Martynowski D."/>
            <person name="Laczmanski L."/>
            <person name="Ciekot J."/>
            <person name="Szponar B."/>
            <person name="Wojcik-Fatla A."/>
            <person name="Mackiewicz B."/>
            <person name="Farian E."/>
            <person name="Cholewa G."/>
            <person name="Cholewa A."/>
            <person name="Dutkiewicz J."/>
        </authorList>
    </citation>
    <scope>NUCLEOTIDE SEQUENCE [LARGE SCALE GENOMIC DNA]</scope>
    <source>
        <strain evidence="2 3">AB</strain>
    </source>
</reference>
<dbReference type="Gene3D" id="3.40.710.10">
    <property type="entry name" value="DD-peptidase/beta-lactamase superfamily"/>
    <property type="match status" value="1"/>
</dbReference>
<organism evidence="2 3">
    <name type="scientific">Microbacterium betulae</name>
    <dbReference type="NCBI Taxonomy" id="2981139"/>
    <lineage>
        <taxon>Bacteria</taxon>
        <taxon>Bacillati</taxon>
        <taxon>Actinomycetota</taxon>
        <taxon>Actinomycetes</taxon>
        <taxon>Micrococcales</taxon>
        <taxon>Microbacteriaceae</taxon>
        <taxon>Microbacterium</taxon>
    </lineage>
</organism>
<dbReference type="SUPFAM" id="SSF56601">
    <property type="entry name" value="beta-lactamase/transpeptidase-like"/>
    <property type="match status" value="1"/>
</dbReference>
<dbReference type="AlphaFoldDB" id="A0AA97FI63"/>
<dbReference type="Pfam" id="PF00144">
    <property type="entry name" value="Beta-lactamase"/>
    <property type="match status" value="1"/>
</dbReference>
<dbReference type="EMBL" id="CP118157">
    <property type="protein sequence ID" value="WOF21982.1"/>
    <property type="molecule type" value="Genomic_DNA"/>
</dbReference>
<accession>A0AA97FI63</accession>
<dbReference type="InterPro" id="IPR050491">
    <property type="entry name" value="AmpC-like"/>
</dbReference>
<dbReference type="Proteomes" id="UP001305498">
    <property type="component" value="Chromosome"/>
</dbReference>
<evidence type="ECO:0000259" key="1">
    <source>
        <dbReference type="Pfam" id="PF00144"/>
    </source>
</evidence>
<dbReference type="PANTHER" id="PTHR46825:SF9">
    <property type="entry name" value="BETA-LACTAMASE-RELATED DOMAIN-CONTAINING PROTEIN"/>
    <property type="match status" value="1"/>
</dbReference>
<sequence length="475" mass="51346">MTLSVARKLAILHEIAPFLASWSDYQARYRGATGVQLAVAYRGELVLEHAWGLANAETEEPLTPRHLFRIASHSKTMTAVIVLRLAERGVLRLDDAAGRHVAEIAGTEAGAVTVRELLGHQAGIIRDSSDGDFWQRGRDFPDAEELVGILRREGRVFASNERFKYSNIGYALLGLVAERATGRSYADLAEELVVRPLGLGETGPEYDPSRADAYAAGHTGRIGHADARRVIPHVDTRALAAATGWYSTASDLTRYAAAHVHGDESMLSDASKRLMQRPESRIAMRGLPESVYGLGLDVQKIAGIDLVGHSGGYPGHITRTWLDPRDGLTVTVLANDVDGPAGPLSAGIVHLVSLAWSAAEEEPEGVPDALAFSGRFANLWGVVDVVDLGGILHVVASRAPEPAAGATRLVVEDGRLVREPVAGYHETGEPVSVVRDDDGRIARIRLGSMTYWPFEVFDEAMSQTRPQERLGRLSL</sequence>
<feature type="domain" description="Beta-lactamase-related" evidence="1">
    <location>
        <begin position="31"/>
        <end position="340"/>
    </location>
</feature>
<protein>
    <submittedName>
        <fullName evidence="2">Serine hydrolase</fullName>
    </submittedName>
</protein>
<gene>
    <name evidence="2" type="ORF">N8K70_11405</name>
</gene>
<dbReference type="PANTHER" id="PTHR46825">
    <property type="entry name" value="D-ALANYL-D-ALANINE-CARBOXYPEPTIDASE/ENDOPEPTIDASE AMPH"/>
    <property type="match status" value="1"/>
</dbReference>
<dbReference type="InterPro" id="IPR001466">
    <property type="entry name" value="Beta-lactam-related"/>
</dbReference>
<evidence type="ECO:0000313" key="3">
    <source>
        <dbReference type="Proteomes" id="UP001305498"/>
    </source>
</evidence>
<dbReference type="GO" id="GO:0016787">
    <property type="term" value="F:hydrolase activity"/>
    <property type="evidence" value="ECO:0007669"/>
    <property type="project" value="UniProtKB-KW"/>
</dbReference>
<dbReference type="RefSeq" id="WP_317138458.1">
    <property type="nucleotide sequence ID" value="NZ_CP118157.1"/>
</dbReference>
<proteinExistence type="predicted"/>
<evidence type="ECO:0000313" key="2">
    <source>
        <dbReference type="EMBL" id="WOF21982.1"/>
    </source>
</evidence>
<keyword evidence="3" id="KW-1185">Reference proteome</keyword>
<name>A0AA97FI63_9MICO</name>
<dbReference type="InterPro" id="IPR012338">
    <property type="entry name" value="Beta-lactam/transpept-like"/>
</dbReference>
<dbReference type="KEGG" id="mbet:N8K70_11405"/>
<keyword evidence="2" id="KW-0378">Hydrolase</keyword>